<evidence type="ECO:0000313" key="1">
    <source>
        <dbReference type="EMBL" id="GAA50182.1"/>
    </source>
</evidence>
<gene>
    <name evidence="1" type="ORF">CLF_104167</name>
</gene>
<sequence>RLPFKTIKFICDQDEKFRSIDNQTVYRAPLSFKVLLSIRCMAFMHATCACDHQVHLPKQLLKRSIYMVIRASSRRVDHYTHKYWHKEPWLTAIYLSPYNIYLKMKPFQMEPPGLVKDNETVAEVEPFLTPYQWVDSNDQNLSRDDYKTDLIHECVISSGVTKCSGSKHVRVRLPVTTKIRISEPDHRASKSHRVRFGLDTNPTARG</sequence>
<feature type="non-terminal residue" evidence="1">
    <location>
        <position position="1"/>
    </location>
</feature>
<accession>G7YB48</accession>
<dbReference type="EMBL" id="DF143020">
    <property type="protein sequence ID" value="GAA50182.1"/>
    <property type="molecule type" value="Genomic_DNA"/>
</dbReference>
<organism evidence="1 2">
    <name type="scientific">Clonorchis sinensis</name>
    <name type="common">Chinese liver fluke</name>
    <dbReference type="NCBI Taxonomy" id="79923"/>
    <lineage>
        <taxon>Eukaryota</taxon>
        <taxon>Metazoa</taxon>
        <taxon>Spiralia</taxon>
        <taxon>Lophotrochozoa</taxon>
        <taxon>Platyhelminthes</taxon>
        <taxon>Trematoda</taxon>
        <taxon>Digenea</taxon>
        <taxon>Opisthorchiida</taxon>
        <taxon>Opisthorchiata</taxon>
        <taxon>Opisthorchiidae</taxon>
        <taxon>Clonorchis</taxon>
    </lineage>
</organism>
<protein>
    <submittedName>
        <fullName evidence="1">Uncharacterized protein</fullName>
    </submittedName>
</protein>
<dbReference type="Proteomes" id="UP000008909">
    <property type="component" value="Unassembled WGS sequence"/>
</dbReference>
<dbReference type="AlphaFoldDB" id="G7YB48"/>
<keyword evidence="2" id="KW-1185">Reference proteome</keyword>
<name>G7YB48_CLOSI</name>
<reference key="2">
    <citation type="submission" date="2011-10" db="EMBL/GenBank/DDBJ databases">
        <title>The genome and transcriptome sequence of Clonorchis sinensis provide insights into the carcinogenic liver fluke.</title>
        <authorList>
            <person name="Wang X."/>
            <person name="Huang Y."/>
            <person name="Chen W."/>
            <person name="Liu H."/>
            <person name="Guo L."/>
            <person name="Chen Y."/>
            <person name="Luo F."/>
            <person name="Zhou W."/>
            <person name="Sun J."/>
            <person name="Mao Q."/>
            <person name="Liang P."/>
            <person name="Zhou C."/>
            <person name="Tian Y."/>
            <person name="Men J."/>
            <person name="Lv X."/>
            <person name="Huang L."/>
            <person name="Zhou J."/>
            <person name="Hu Y."/>
            <person name="Li R."/>
            <person name="Zhang F."/>
            <person name="Lei H."/>
            <person name="Li X."/>
            <person name="Hu X."/>
            <person name="Liang C."/>
            <person name="Xu J."/>
            <person name="Wu Z."/>
            <person name="Yu X."/>
        </authorList>
    </citation>
    <scope>NUCLEOTIDE SEQUENCE</scope>
    <source>
        <strain>Henan</strain>
    </source>
</reference>
<evidence type="ECO:0000313" key="2">
    <source>
        <dbReference type="Proteomes" id="UP000008909"/>
    </source>
</evidence>
<reference evidence="1" key="1">
    <citation type="journal article" date="2011" name="Genome Biol.">
        <title>The draft genome of the carcinogenic human liver fluke Clonorchis sinensis.</title>
        <authorList>
            <person name="Wang X."/>
            <person name="Chen W."/>
            <person name="Huang Y."/>
            <person name="Sun J."/>
            <person name="Men J."/>
            <person name="Liu H."/>
            <person name="Luo F."/>
            <person name="Guo L."/>
            <person name="Lv X."/>
            <person name="Deng C."/>
            <person name="Zhou C."/>
            <person name="Fan Y."/>
            <person name="Li X."/>
            <person name="Huang L."/>
            <person name="Hu Y."/>
            <person name="Liang C."/>
            <person name="Hu X."/>
            <person name="Xu J."/>
            <person name="Yu X."/>
        </authorList>
    </citation>
    <scope>NUCLEOTIDE SEQUENCE [LARGE SCALE GENOMIC DNA]</scope>
    <source>
        <strain evidence="1">Henan</strain>
    </source>
</reference>
<proteinExistence type="predicted"/>